<dbReference type="GO" id="GO:0016168">
    <property type="term" value="F:chlorophyll binding"/>
    <property type="evidence" value="ECO:0007669"/>
    <property type="project" value="UniProtKB-KW"/>
</dbReference>
<evidence type="ECO:0000256" key="1">
    <source>
        <dbReference type="ARBA" id="ARBA00022494"/>
    </source>
</evidence>
<keyword evidence="4 7" id="KW-0934">Plastid</keyword>
<organism evidence="9 10">
    <name type="scientific">Haematococcus lacustris</name>
    <name type="common">Green alga</name>
    <name type="synonym">Haematococcus pluvialis</name>
    <dbReference type="NCBI Taxonomy" id="44745"/>
    <lineage>
        <taxon>Eukaryota</taxon>
        <taxon>Viridiplantae</taxon>
        <taxon>Chlorophyta</taxon>
        <taxon>core chlorophytes</taxon>
        <taxon>Chlorophyceae</taxon>
        <taxon>CS clade</taxon>
        <taxon>Chlamydomonadales</taxon>
        <taxon>Haematococcaceae</taxon>
        <taxon>Haematococcus</taxon>
    </lineage>
</organism>
<evidence type="ECO:0000256" key="6">
    <source>
        <dbReference type="PIRSR" id="PIRSR601344-1"/>
    </source>
</evidence>
<feature type="chain" id="PRO_5025420003" description="Chlorophyll a-b binding protein, chloroplastic" evidence="8">
    <location>
        <begin position="22"/>
        <end position="156"/>
    </location>
</feature>
<protein>
    <recommendedName>
        <fullName evidence="7">Chlorophyll a-b binding protein, chloroplastic</fullName>
    </recommendedName>
</protein>
<feature type="binding site" description="axial binding residue" evidence="6">
    <location>
        <position position="93"/>
    </location>
    <ligand>
        <name>chlorophyll b</name>
        <dbReference type="ChEBI" id="CHEBI:61721"/>
        <label>1</label>
    </ligand>
    <ligandPart>
        <name>Mg</name>
        <dbReference type="ChEBI" id="CHEBI:25107"/>
    </ligandPart>
</feature>
<evidence type="ECO:0000256" key="3">
    <source>
        <dbReference type="ARBA" id="ARBA00022531"/>
    </source>
</evidence>
<comment type="caution">
    <text evidence="9">The sequence shown here is derived from an EMBL/GenBank/DDBJ whole genome shotgun (WGS) entry which is preliminary data.</text>
</comment>
<dbReference type="GO" id="GO:0009765">
    <property type="term" value="P:photosynthesis, light harvesting"/>
    <property type="evidence" value="ECO:0007669"/>
    <property type="project" value="InterPro"/>
</dbReference>
<feature type="binding site" evidence="6">
    <location>
        <position position="125"/>
    </location>
    <ligand>
        <name>chlorophyll a</name>
        <dbReference type="ChEBI" id="CHEBI:58416"/>
        <label>1</label>
    </ligand>
</feature>
<dbReference type="EMBL" id="BLLF01001662">
    <property type="protein sequence ID" value="GFH20585.1"/>
    <property type="molecule type" value="Genomic_DNA"/>
</dbReference>
<dbReference type="InterPro" id="IPR001344">
    <property type="entry name" value="Chloro_AB-bd_pln"/>
</dbReference>
<evidence type="ECO:0000256" key="8">
    <source>
        <dbReference type="SAM" id="SignalP"/>
    </source>
</evidence>
<keyword evidence="7" id="KW-0604">Photosystem II</keyword>
<dbReference type="Pfam" id="PF00504">
    <property type="entry name" value="Chloroa_b-bind"/>
    <property type="match status" value="1"/>
</dbReference>
<keyword evidence="2 7" id="KW-0150">Chloroplast</keyword>
<feature type="non-terminal residue" evidence="9">
    <location>
        <position position="1"/>
    </location>
</feature>
<dbReference type="PANTHER" id="PTHR21649">
    <property type="entry name" value="CHLOROPHYLL A/B BINDING PROTEIN"/>
    <property type="match status" value="1"/>
</dbReference>
<dbReference type="InterPro" id="IPR022796">
    <property type="entry name" value="Chloroa_b-bind"/>
</dbReference>
<feature type="binding site" evidence="6">
    <location>
        <position position="3"/>
    </location>
    <ligand>
        <name>chlorophyll a</name>
        <dbReference type="ChEBI" id="CHEBI:58416"/>
        <label>1</label>
    </ligand>
</feature>
<keyword evidence="1 6" id="KW-0148">Chlorophyll</keyword>
<dbReference type="AlphaFoldDB" id="A0A699ZFB2"/>
<keyword evidence="5 7" id="KW-0157">Chromophore</keyword>
<evidence type="ECO:0000256" key="5">
    <source>
        <dbReference type="ARBA" id="ARBA00022991"/>
    </source>
</evidence>
<feature type="binding site" evidence="6">
    <location>
        <position position="126"/>
    </location>
    <ligand>
        <name>chlorophyll a</name>
        <dbReference type="ChEBI" id="CHEBI:58416"/>
        <label>1</label>
    </ligand>
</feature>
<proteinExistence type="inferred from homology"/>
<feature type="binding site" description="axial binding residue" evidence="6">
    <location>
        <position position="5"/>
    </location>
    <ligand>
        <name>chlorophyll b</name>
        <dbReference type="ChEBI" id="CHEBI:61721"/>
        <label>1</label>
    </ligand>
    <ligandPart>
        <name>Mg</name>
        <dbReference type="ChEBI" id="CHEBI:25107"/>
    </ligandPart>
</feature>
<keyword evidence="7" id="KW-0603">Photosystem I</keyword>
<keyword evidence="10" id="KW-1185">Reference proteome</keyword>
<dbReference type="GO" id="GO:0009535">
    <property type="term" value="C:chloroplast thylakoid membrane"/>
    <property type="evidence" value="ECO:0007669"/>
    <property type="project" value="UniProtKB-SubCell"/>
</dbReference>
<name>A0A699ZFB2_HAELA</name>
<gene>
    <name evidence="9" type="ORF">HaLaN_17731</name>
</gene>
<feature type="binding site" evidence="6">
    <location>
        <position position="129"/>
    </location>
    <ligand>
        <name>chlorophyll a</name>
        <dbReference type="ChEBI" id="CHEBI:58416"/>
        <label>1</label>
    </ligand>
</feature>
<comment type="subcellular location">
    <subcellularLocation>
        <location evidence="7">Plastid</location>
        <location evidence="7">Chloroplast thylakoid membrane</location>
    </subcellularLocation>
</comment>
<comment type="function">
    <text evidence="7">The light-harvesting complex (LHC) functions as a light receptor, it captures and delivers excitation energy to photosystems with which it is closely associated.</text>
</comment>
<accession>A0A699ZFB2</accession>
<evidence type="ECO:0000256" key="4">
    <source>
        <dbReference type="ARBA" id="ARBA00022640"/>
    </source>
</evidence>
<dbReference type="GO" id="GO:0009522">
    <property type="term" value="C:photosystem I"/>
    <property type="evidence" value="ECO:0007669"/>
    <property type="project" value="UniProtKB-KW"/>
</dbReference>
<keyword evidence="7" id="KW-0793">Thylakoid</keyword>
<comment type="similarity">
    <text evidence="7">Belongs to the light-harvesting chlorophyll a/b-binding (LHC) protein family.</text>
</comment>
<feature type="binding site" evidence="6">
    <location>
        <position position="131"/>
    </location>
    <ligand>
        <name>chlorophyll a</name>
        <dbReference type="ChEBI" id="CHEBI:58416"/>
        <label>1</label>
    </ligand>
</feature>
<reference evidence="9 10" key="1">
    <citation type="submission" date="2020-02" db="EMBL/GenBank/DDBJ databases">
        <title>Draft genome sequence of Haematococcus lacustris strain NIES-144.</title>
        <authorList>
            <person name="Morimoto D."/>
            <person name="Nakagawa S."/>
            <person name="Yoshida T."/>
            <person name="Sawayama S."/>
        </authorList>
    </citation>
    <scope>NUCLEOTIDE SEQUENCE [LARGE SCALE GENOMIC DNA]</scope>
    <source>
        <strain evidence="9 10">NIES-144</strain>
    </source>
</reference>
<evidence type="ECO:0000256" key="7">
    <source>
        <dbReference type="RuleBase" id="RU363080"/>
    </source>
</evidence>
<evidence type="ECO:0000313" key="10">
    <source>
        <dbReference type="Proteomes" id="UP000485058"/>
    </source>
</evidence>
<dbReference type="SUPFAM" id="SSF103511">
    <property type="entry name" value="Chlorophyll a-b binding protein"/>
    <property type="match status" value="1"/>
</dbReference>
<keyword evidence="8" id="KW-0732">Signal</keyword>
<dbReference type="GO" id="GO:0009523">
    <property type="term" value="C:photosystem II"/>
    <property type="evidence" value="ECO:0007669"/>
    <property type="project" value="UniProtKB-KW"/>
</dbReference>
<evidence type="ECO:0000256" key="2">
    <source>
        <dbReference type="ARBA" id="ARBA00022528"/>
    </source>
</evidence>
<dbReference type="Proteomes" id="UP000485058">
    <property type="component" value="Unassembled WGS sequence"/>
</dbReference>
<evidence type="ECO:0000313" key="9">
    <source>
        <dbReference type="EMBL" id="GFH20585.1"/>
    </source>
</evidence>
<keyword evidence="3 7" id="KW-0602">Photosynthesis</keyword>
<feature type="signal peptide" evidence="8">
    <location>
        <begin position="1"/>
        <end position="21"/>
    </location>
</feature>
<dbReference type="Gene3D" id="1.10.3460.10">
    <property type="entry name" value="Chlorophyll a/b binding protein domain"/>
    <property type="match status" value="1"/>
</dbReference>
<sequence length="156" mass="16982">VIHARWAMLGAAGCIAPEILAAAGVAPPETGVAWFRSGVILPAGQYDKYWTDPFTLFFIEVVLMQFAELKRLQDYRSPGSQGRQYFLGLEKVLGGSGDPAYPGGPFFNLFNLGKTEAAMKELKTKELKNGRLNLADHLADPTHNNLLTNFGKIGGI</sequence>